<protein>
    <recommendedName>
        <fullName evidence="2">MATH domain-containing protein</fullName>
    </recommendedName>
</protein>
<feature type="domain" description="MATH" evidence="2">
    <location>
        <begin position="12"/>
        <end position="90"/>
    </location>
</feature>
<dbReference type="Gene3D" id="2.60.210.10">
    <property type="entry name" value="Apoptosis, Tumor Necrosis Factor Receptor Associated Protein 2, Chain A"/>
    <property type="match status" value="1"/>
</dbReference>
<accession>A0AA41W3F5</accession>
<feature type="non-terminal residue" evidence="3">
    <location>
        <position position="90"/>
    </location>
</feature>
<keyword evidence="4" id="KW-1185">Reference proteome</keyword>
<dbReference type="PANTHER" id="PTHR46236:SF35">
    <property type="entry name" value="MATH DOMAIN-CONTAINING PROTEIN"/>
    <property type="match status" value="1"/>
</dbReference>
<dbReference type="Proteomes" id="UP001177140">
    <property type="component" value="Unassembled WGS sequence"/>
</dbReference>
<keyword evidence="1" id="KW-0175">Coiled coil</keyword>
<dbReference type="PROSITE" id="PS50144">
    <property type="entry name" value="MATH"/>
    <property type="match status" value="1"/>
</dbReference>
<evidence type="ECO:0000259" key="2">
    <source>
        <dbReference type="PROSITE" id="PS50144"/>
    </source>
</evidence>
<sequence length="90" mass="10220">MATSILMSPSKSTKFNWTIENFSRLNDKESHYSGHFGTGGCKWKILIHPKALNGMFGLYLMSQCSGKKSPYAEFSLAVFNQKNHEETVKR</sequence>
<dbReference type="InterPro" id="IPR002083">
    <property type="entry name" value="MATH/TRAF_dom"/>
</dbReference>
<evidence type="ECO:0000313" key="4">
    <source>
        <dbReference type="Proteomes" id="UP001177140"/>
    </source>
</evidence>
<evidence type="ECO:0000313" key="3">
    <source>
        <dbReference type="EMBL" id="MCL7052195.1"/>
    </source>
</evidence>
<dbReference type="AlphaFoldDB" id="A0AA41W3F5"/>
<name>A0AA41W3F5_PAPNU</name>
<reference evidence="3" key="1">
    <citation type="submission" date="2022-03" db="EMBL/GenBank/DDBJ databases">
        <title>A functionally conserved STORR gene fusion in Papaver species that diverged 16.8 million years ago.</title>
        <authorList>
            <person name="Catania T."/>
        </authorList>
    </citation>
    <scope>NUCLEOTIDE SEQUENCE</scope>
    <source>
        <strain evidence="3">S-191538</strain>
    </source>
</reference>
<proteinExistence type="predicted"/>
<organism evidence="3 4">
    <name type="scientific">Papaver nudicaule</name>
    <name type="common">Iceland poppy</name>
    <dbReference type="NCBI Taxonomy" id="74823"/>
    <lineage>
        <taxon>Eukaryota</taxon>
        <taxon>Viridiplantae</taxon>
        <taxon>Streptophyta</taxon>
        <taxon>Embryophyta</taxon>
        <taxon>Tracheophyta</taxon>
        <taxon>Spermatophyta</taxon>
        <taxon>Magnoliopsida</taxon>
        <taxon>Ranunculales</taxon>
        <taxon>Papaveraceae</taxon>
        <taxon>Papaveroideae</taxon>
        <taxon>Papaver</taxon>
    </lineage>
</organism>
<dbReference type="SUPFAM" id="SSF49599">
    <property type="entry name" value="TRAF domain-like"/>
    <property type="match status" value="1"/>
</dbReference>
<dbReference type="CDD" id="cd00121">
    <property type="entry name" value="MATH"/>
    <property type="match status" value="1"/>
</dbReference>
<dbReference type="InterPro" id="IPR008974">
    <property type="entry name" value="TRAF-like"/>
</dbReference>
<gene>
    <name evidence="3" type="ORF">MKW94_013207</name>
</gene>
<dbReference type="EMBL" id="JAJJMA010347151">
    <property type="protein sequence ID" value="MCL7052195.1"/>
    <property type="molecule type" value="Genomic_DNA"/>
</dbReference>
<dbReference type="InterPro" id="IPR050804">
    <property type="entry name" value="MCC"/>
</dbReference>
<evidence type="ECO:0000256" key="1">
    <source>
        <dbReference type="ARBA" id="ARBA00023054"/>
    </source>
</evidence>
<dbReference type="PANTHER" id="PTHR46236">
    <property type="entry name" value="TRAF-LIKE SUPERFAMILY PROTEIN"/>
    <property type="match status" value="1"/>
</dbReference>
<dbReference type="Pfam" id="PF22486">
    <property type="entry name" value="MATH_2"/>
    <property type="match status" value="1"/>
</dbReference>
<comment type="caution">
    <text evidence="3">The sequence shown here is derived from an EMBL/GenBank/DDBJ whole genome shotgun (WGS) entry which is preliminary data.</text>
</comment>